<dbReference type="Pfam" id="PF00378">
    <property type="entry name" value="ECH_1"/>
    <property type="match status" value="1"/>
</dbReference>
<dbReference type="Proteomes" id="UP001596495">
    <property type="component" value="Unassembled WGS sequence"/>
</dbReference>
<dbReference type="CDD" id="cd06558">
    <property type="entry name" value="crotonase-like"/>
    <property type="match status" value="1"/>
</dbReference>
<comment type="similarity">
    <text evidence="1">Belongs to the enoyl-CoA hydratase/isomerase family.</text>
</comment>
<evidence type="ECO:0000313" key="3">
    <source>
        <dbReference type="Proteomes" id="UP001596495"/>
    </source>
</evidence>
<dbReference type="PANTHER" id="PTHR42964:SF1">
    <property type="entry name" value="POLYKETIDE BIOSYNTHESIS ENOYL-COA HYDRATASE PKSH-RELATED"/>
    <property type="match status" value="1"/>
</dbReference>
<accession>A0ABW2R7X9</accession>
<proteinExistence type="inferred from homology"/>
<dbReference type="EMBL" id="JBHTBX010000003">
    <property type="protein sequence ID" value="MFC7434198.1"/>
    <property type="molecule type" value="Genomic_DNA"/>
</dbReference>
<comment type="caution">
    <text evidence="2">The sequence shown here is derived from an EMBL/GenBank/DDBJ whole genome shotgun (WGS) entry which is preliminary data.</text>
</comment>
<sequence length="273" mass="28045">MGGQAMPVCETLLLRREGAVLHVQLNRPEVRNAMSLQMVDELRQTLQAAESDGQLRVIVLRGSGGHFCAGGDIRDMAAARMKLADAAPGQDPVAEVNARFGELCVAYAGTPLAVVTVLEGTVMGGGFGLACVADVALADPGASFRLPETSLGVVPAQIAPFLVERLGYSQARRLAVTGGRLDATAALGMGLVHGVHAADAMPGALQAVLTDILACAPGAIAATKALMARARFTPPADLVQDAAAVFSRAALGPEGQEGTGAFLQKRKPSWAVS</sequence>
<dbReference type="InterPro" id="IPR051683">
    <property type="entry name" value="Enoyl-CoA_Hydratase/Isomerase"/>
</dbReference>
<name>A0ABW2R7X9_9BURK</name>
<dbReference type="InterPro" id="IPR014748">
    <property type="entry name" value="Enoyl-CoA_hydra_C"/>
</dbReference>
<organism evidence="2 3">
    <name type="scientific">Hydrogenophaga bisanensis</name>
    <dbReference type="NCBI Taxonomy" id="439611"/>
    <lineage>
        <taxon>Bacteria</taxon>
        <taxon>Pseudomonadati</taxon>
        <taxon>Pseudomonadota</taxon>
        <taxon>Betaproteobacteria</taxon>
        <taxon>Burkholderiales</taxon>
        <taxon>Comamonadaceae</taxon>
        <taxon>Hydrogenophaga</taxon>
    </lineage>
</organism>
<gene>
    <name evidence="2" type="ORF">ACFQNJ_06700</name>
</gene>
<evidence type="ECO:0000256" key="1">
    <source>
        <dbReference type="ARBA" id="ARBA00005254"/>
    </source>
</evidence>
<keyword evidence="3" id="KW-1185">Reference proteome</keyword>
<dbReference type="InterPro" id="IPR029045">
    <property type="entry name" value="ClpP/crotonase-like_dom_sf"/>
</dbReference>
<dbReference type="SUPFAM" id="SSF52096">
    <property type="entry name" value="ClpP/crotonase"/>
    <property type="match status" value="1"/>
</dbReference>
<dbReference type="RefSeq" id="WP_382255219.1">
    <property type="nucleotide sequence ID" value="NZ_JBHTBX010000003.1"/>
</dbReference>
<reference evidence="3" key="1">
    <citation type="journal article" date="2019" name="Int. J. Syst. Evol. Microbiol.">
        <title>The Global Catalogue of Microorganisms (GCM) 10K type strain sequencing project: providing services to taxonomists for standard genome sequencing and annotation.</title>
        <authorList>
            <consortium name="The Broad Institute Genomics Platform"/>
            <consortium name="The Broad Institute Genome Sequencing Center for Infectious Disease"/>
            <person name="Wu L."/>
            <person name="Ma J."/>
        </authorList>
    </citation>
    <scope>NUCLEOTIDE SEQUENCE [LARGE SCALE GENOMIC DNA]</scope>
    <source>
        <strain evidence="3">CCUG 54518</strain>
    </source>
</reference>
<dbReference type="InterPro" id="IPR001753">
    <property type="entry name" value="Enoyl-CoA_hydra/iso"/>
</dbReference>
<dbReference type="Gene3D" id="3.90.226.10">
    <property type="entry name" value="2-enoyl-CoA Hydratase, Chain A, domain 1"/>
    <property type="match status" value="1"/>
</dbReference>
<dbReference type="Gene3D" id="1.10.12.10">
    <property type="entry name" value="Lyase 2-enoyl-coa Hydratase, Chain A, domain 2"/>
    <property type="match status" value="1"/>
</dbReference>
<protein>
    <submittedName>
        <fullName evidence="2">Enoyl-CoA hydratase/isomerase family protein</fullName>
    </submittedName>
</protein>
<dbReference type="PANTHER" id="PTHR42964">
    <property type="entry name" value="ENOYL-COA HYDRATASE"/>
    <property type="match status" value="1"/>
</dbReference>
<evidence type="ECO:0000313" key="2">
    <source>
        <dbReference type="EMBL" id="MFC7434198.1"/>
    </source>
</evidence>